<dbReference type="PROSITE" id="PS00138">
    <property type="entry name" value="SUBTILASE_SER"/>
    <property type="match status" value="1"/>
</dbReference>
<evidence type="ECO:0000259" key="5">
    <source>
        <dbReference type="Pfam" id="PF00082"/>
    </source>
</evidence>
<keyword evidence="7" id="KW-1185">Reference proteome</keyword>
<feature type="active site" description="Charge relay system" evidence="4">
    <location>
        <position position="242"/>
    </location>
</feature>
<gene>
    <name evidence="6" type="ORF">O3P16_00430</name>
</gene>
<accession>A0ABT4UEJ5</accession>
<dbReference type="InterPro" id="IPR023828">
    <property type="entry name" value="Peptidase_S8_Ser-AS"/>
</dbReference>
<evidence type="ECO:0000256" key="1">
    <source>
        <dbReference type="ARBA" id="ARBA00022670"/>
    </source>
</evidence>
<dbReference type="PROSITE" id="PS51892">
    <property type="entry name" value="SUBTILASE"/>
    <property type="match status" value="1"/>
</dbReference>
<feature type="active site" description="Charge relay system" evidence="4">
    <location>
        <position position="202"/>
    </location>
</feature>
<protein>
    <submittedName>
        <fullName evidence="6">S8 family serine peptidase</fullName>
    </submittedName>
</protein>
<reference evidence="6 7" key="1">
    <citation type="submission" date="2022-12" db="EMBL/GenBank/DDBJ databases">
        <title>Chitinophagaceae gen. sp. nov., a new member of the family Chitinophagaceae, isolated from soil in a chemical factory.</title>
        <authorList>
            <person name="Ke Z."/>
        </authorList>
    </citation>
    <scope>NUCLEOTIDE SEQUENCE [LARGE SCALE GENOMIC DNA]</scope>
    <source>
        <strain evidence="6 7">LY-5</strain>
    </source>
</reference>
<evidence type="ECO:0000313" key="6">
    <source>
        <dbReference type="EMBL" id="MDA3613254.1"/>
    </source>
</evidence>
<comment type="caution">
    <text evidence="6">The sequence shown here is derived from an EMBL/GenBank/DDBJ whole genome shotgun (WGS) entry which is preliminary data.</text>
</comment>
<dbReference type="SUPFAM" id="SSF52743">
    <property type="entry name" value="Subtilisin-like"/>
    <property type="match status" value="1"/>
</dbReference>
<name>A0ABT4UEJ5_9BACT</name>
<dbReference type="EMBL" id="JAQGEF010000001">
    <property type="protein sequence ID" value="MDA3613254.1"/>
    <property type="molecule type" value="Genomic_DNA"/>
</dbReference>
<evidence type="ECO:0000256" key="3">
    <source>
        <dbReference type="ARBA" id="ARBA00022825"/>
    </source>
</evidence>
<dbReference type="InterPro" id="IPR015500">
    <property type="entry name" value="Peptidase_S8_subtilisin-rel"/>
</dbReference>
<dbReference type="PANTHER" id="PTHR42884">
    <property type="entry name" value="PROPROTEIN CONVERTASE SUBTILISIN/KEXIN-RELATED"/>
    <property type="match status" value="1"/>
</dbReference>
<dbReference type="PRINTS" id="PR00723">
    <property type="entry name" value="SUBTILISIN"/>
</dbReference>
<dbReference type="InterPro" id="IPR000209">
    <property type="entry name" value="Peptidase_S8/S53_dom"/>
</dbReference>
<keyword evidence="2 4" id="KW-0378">Hydrolase</keyword>
<comment type="similarity">
    <text evidence="4">Belongs to the peptidase S8 family.</text>
</comment>
<dbReference type="Gene3D" id="3.40.50.200">
    <property type="entry name" value="Peptidase S8/S53 domain"/>
    <property type="match status" value="1"/>
</dbReference>
<organism evidence="6 7">
    <name type="scientific">Polluticaenibacter yanchengensis</name>
    <dbReference type="NCBI Taxonomy" id="3014562"/>
    <lineage>
        <taxon>Bacteria</taxon>
        <taxon>Pseudomonadati</taxon>
        <taxon>Bacteroidota</taxon>
        <taxon>Chitinophagia</taxon>
        <taxon>Chitinophagales</taxon>
        <taxon>Chitinophagaceae</taxon>
        <taxon>Polluticaenibacter</taxon>
    </lineage>
</organism>
<sequence length="881" mass="96249">MQLSKMMSVYRYILSMVLLVFSLNLPAQTINKNKLYVKFRDNGSAGISQLKQRARVLKSSVDIPSLNKIMNNYAITGLTSITNTMALSAWSKAAFDSDKVGMNRWMVVEIADTAQFNAIKQSFENATDIVEFVAVDSQRFLDEAPTPETWLPNDSLFVSKQWYLNYSAQFGSNATGVDADINYPEAAKLQTGNPGVIVAVLDGAADTNHTDLRQNLWLSPGGTERFGYNFYDDNTVLNASAHGTRVCGVIGAVNNNVRGISSVAGGNGNINSGVRIMSLQIFNESGYFAGDDQAARAFIYAALNGAAIANCSWSGGEESKLINDAIDYFTLNGGGAVLKGGVVVFSSGNSYNEVVNYPNNVPSVISVTATDYDGKRPSYATVNTHVDIAAPGGNSNNYSGQANMVLLDRNNGYTYSVGTSYAAPLVSGVAALGVSHAMGRLTNYELRRFLLGSAKNIDAANPELVGKMGAGLVDAYQFLKDIESYPGTVIGADTAINLQVTQTCDSVKFTWDKKTEQDTLIILMSDSLIFGIPDYRNRVGEYVIGGGKVVYNHSSFNTFSTDIVPGKKHYFSVWVFKNTTMQLVKSLVIDNEVKQDELSVTNTGNCLYTFKWSNQSACYKNVIITASYKDNAIAPTPQTLSADILQDGGYWIVYRGTDTVQTINEYFAIDSTLYFKKYTLVNGQYMLSSNTASVTRPNYFSGFTADRIQQDLMLLTWDFNEMNICDPANDSIFIVYSTAGRVGLVEKIYKEGDAISGGGTVLYKGSGPKGQFLHQSSNLATNACYKIFVKKFNYSAGIFTCANNFDITYEFIGSGNWSMAENWKNSLVPPAVLPAKSLVIINPAAGQKCILDVKVEADDHSFIWVYPNKAFEINDNFKIEN</sequence>
<dbReference type="Proteomes" id="UP001210231">
    <property type="component" value="Unassembled WGS sequence"/>
</dbReference>
<keyword evidence="3 4" id="KW-0720">Serine protease</keyword>
<evidence type="ECO:0000313" key="7">
    <source>
        <dbReference type="Proteomes" id="UP001210231"/>
    </source>
</evidence>
<dbReference type="PANTHER" id="PTHR42884:SF14">
    <property type="entry name" value="NEUROENDOCRINE CONVERTASE 1"/>
    <property type="match status" value="1"/>
</dbReference>
<dbReference type="PROSITE" id="PS00137">
    <property type="entry name" value="SUBTILASE_HIS"/>
    <property type="match status" value="1"/>
</dbReference>
<evidence type="ECO:0000256" key="4">
    <source>
        <dbReference type="PROSITE-ProRule" id="PRU01240"/>
    </source>
</evidence>
<dbReference type="InterPro" id="IPR036852">
    <property type="entry name" value="Peptidase_S8/S53_dom_sf"/>
</dbReference>
<feature type="domain" description="Peptidase S8/S53" evidence="5">
    <location>
        <begin position="195"/>
        <end position="470"/>
    </location>
</feature>
<evidence type="ECO:0000256" key="2">
    <source>
        <dbReference type="ARBA" id="ARBA00022801"/>
    </source>
</evidence>
<dbReference type="InterPro" id="IPR022398">
    <property type="entry name" value="Peptidase_S8_His-AS"/>
</dbReference>
<dbReference type="RefSeq" id="WP_407029587.1">
    <property type="nucleotide sequence ID" value="NZ_JAQGEF010000001.1"/>
</dbReference>
<keyword evidence="1 4" id="KW-0645">Protease</keyword>
<dbReference type="Pfam" id="PF00082">
    <property type="entry name" value="Peptidase_S8"/>
    <property type="match status" value="1"/>
</dbReference>
<proteinExistence type="inferred from homology"/>
<feature type="active site" description="Charge relay system" evidence="4">
    <location>
        <position position="420"/>
    </location>
</feature>